<reference evidence="2 3" key="1">
    <citation type="submission" date="2024-03" db="EMBL/GenBank/DDBJ databases">
        <title>The genome assembly and annotation of the cricket Gryllus longicercus Weissman &amp; Gray.</title>
        <authorList>
            <person name="Szrajer S."/>
            <person name="Gray D."/>
            <person name="Ylla G."/>
        </authorList>
    </citation>
    <scope>NUCLEOTIDE SEQUENCE [LARGE SCALE GENOMIC DNA]</scope>
    <source>
        <strain evidence="2">DAG 2021-001</strain>
        <tissue evidence="2">Whole body minus gut</tissue>
    </source>
</reference>
<dbReference type="AlphaFoldDB" id="A0AAN9YZI1"/>
<organism evidence="2 3">
    <name type="scientific">Gryllus longicercus</name>
    <dbReference type="NCBI Taxonomy" id="2509291"/>
    <lineage>
        <taxon>Eukaryota</taxon>
        <taxon>Metazoa</taxon>
        <taxon>Ecdysozoa</taxon>
        <taxon>Arthropoda</taxon>
        <taxon>Hexapoda</taxon>
        <taxon>Insecta</taxon>
        <taxon>Pterygota</taxon>
        <taxon>Neoptera</taxon>
        <taxon>Polyneoptera</taxon>
        <taxon>Orthoptera</taxon>
        <taxon>Ensifera</taxon>
        <taxon>Gryllidea</taxon>
        <taxon>Grylloidea</taxon>
        <taxon>Gryllidae</taxon>
        <taxon>Gryllinae</taxon>
        <taxon>Gryllus</taxon>
    </lineage>
</organism>
<comment type="caution">
    <text evidence="2">The sequence shown here is derived from an EMBL/GenBank/DDBJ whole genome shotgun (WGS) entry which is preliminary data.</text>
</comment>
<keyword evidence="3" id="KW-1185">Reference proteome</keyword>
<gene>
    <name evidence="2" type="ORF">R5R35_010066</name>
</gene>
<proteinExistence type="predicted"/>
<dbReference type="EMBL" id="JAZDUA010000597">
    <property type="protein sequence ID" value="KAK7790701.1"/>
    <property type="molecule type" value="Genomic_DNA"/>
</dbReference>
<evidence type="ECO:0000256" key="1">
    <source>
        <dbReference type="SAM" id="SignalP"/>
    </source>
</evidence>
<accession>A0AAN9YZI1</accession>
<feature type="chain" id="PRO_5042851945" description="Accessory gland protein" evidence="1">
    <location>
        <begin position="29"/>
        <end position="197"/>
    </location>
</feature>
<sequence length="197" mass="21364">MRLLLARRRLAGAILIFAFAAAILGGDAQDKAPKIRVISKGLTSCIRAVATEPMAIEIHNTSWTMLEPNVFALAGCLDVRRSVTSPLVGFASLKKCDESHSKCSAPVVQFSRPHLCDEMKRKGTFMNDVVAHLDGGFKGCPVLPGNYCLAQQTFSLPNDTRCGELGGEWQLAVKITVPSQGQIMCQIWNMVVEVDCG</sequence>
<evidence type="ECO:0000313" key="2">
    <source>
        <dbReference type="EMBL" id="KAK7790701.1"/>
    </source>
</evidence>
<protein>
    <recommendedName>
        <fullName evidence="4">Accessory gland protein</fullName>
    </recommendedName>
</protein>
<keyword evidence="1" id="KW-0732">Signal</keyword>
<evidence type="ECO:0000313" key="3">
    <source>
        <dbReference type="Proteomes" id="UP001378592"/>
    </source>
</evidence>
<dbReference type="Proteomes" id="UP001378592">
    <property type="component" value="Unassembled WGS sequence"/>
</dbReference>
<feature type="signal peptide" evidence="1">
    <location>
        <begin position="1"/>
        <end position="28"/>
    </location>
</feature>
<name>A0AAN9YZI1_9ORTH</name>
<evidence type="ECO:0008006" key="4">
    <source>
        <dbReference type="Google" id="ProtNLM"/>
    </source>
</evidence>